<evidence type="ECO:0000313" key="17">
    <source>
        <dbReference type="Proteomes" id="UP000007110"/>
    </source>
</evidence>
<feature type="domain" description="Kazal-like" evidence="15">
    <location>
        <begin position="576"/>
        <end position="623"/>
    </location>
</feature>
<dbReference type="GO" id="GO:0060828">
    <property type="term" value="P:regulation of canonical Wnt signaling pathway"/>
    <property type="evidence" value="ECO:0000318"/>
    <property type="project" value="GO_Central"/>
</dbReference>
<dbReference type="InterPro" id="IPR056979">
    <property type="entry name" value="FZ_RECK"/>
</dbReference>
<dbReference type="FunFam" id="3.30.60.30:FF:000011">
    <property type="entry name" value="reversion-inducing cysteine-rich protein with Kazal motifs isoform X1"/>
    <property type="match status" value="1"/>
</dbReference>
<dbReference type="InterPro" id="IPR056978">
    <property type="entry name" value="CC4_RECK"/>
</dbReference>
<dbReference type="GO" id="GO:0008191">
    <property type="term" value="F:metalloendopeptidase inhibitor activity"/>
    <property type="evidence" value="ECO:0007669"/>
    <property type="project" value="InterPro"/>
</dbReference>
<dbReference type="GeneID" id="115926055"/>
<keyword evidence="11" id="KW-0325">Glycoprotein</keyword>
<evidence type="ECO:0000256" key="7">
    <source>
        <dbReference type="ARBA" id="ARBA00022737"/>
    </source>
</evidence>
<comment type="subcellular location">
    <subcellularLocation>
        <location evidence="1">Cell membrane</location>
        <topology evidence="1">Lipid-anchor</topology>
        <topology evidence="1">GPI-anchor</topology>
    </subcellularLocation>
</comment>
<evidence type="ECO:0000256" key="1">
    <source>
        <dbReference type="ARBA" id="ARBA00004609"/>
    </source>
</evidence>
<keyword evidence="12" id="KW-0449">Lipoprotein</keyword>
<evidence type="ECO:0000256" key="13">
    <source>
        <dbReference type="ARBA" id="ARBA00061636"/>
    </source>
</evidence>
<keyword evidence="6" id="KW-0732">Signal</keyword>
<reference evidence="17" key="1">
    <citation type="submission" date="2015-02" db="EMBL/GenBank/DDBJ databases">
        <title>Genome sequencing for Strongylocentrotus purpuratus.</title>
        <authorList>
            <person name="Murali S."/>
            <person name="Liu Y."/>
            <person name="Vee V."/>
            <person name="English A."/>
            <person name="Wang M."/>
            <person name="Skinner E."/>
            <person name="Han Y."/>
            <person name="Muzny D.M."/>
            <person name="Worley K.C."/>
            <person name="Gibbs R.A."/>
        </authorList>
    </citation>
    <scope>NUCLEOTIDE SEQUENCE</scope>
</reference>
<protein>
    <recommendedName>
        <fullName evidence="14">Reversion-inducing cysteine-rich protein with Kazal motifs</fullName>
    </recommendedName>
</protein>
<dbReference type="OrthoDB" id="5956770at2759"/>
<keyword evidence="8" id="KW-0722">Serine protease inhibitor</keyword>
<dbReference type="PROSITE" id="PS51465">
    <property type="entry name" value="KAZAL_2"/>
    <property type="match status" value="2"/>
</dbReference>
<dbReference type="AlphaFoldDB" id="A0A7M7P511"/>
<evidence type="ECO:0000256" key="5">
    <source>
        <dbReference type="ARBA" id="ARBA00022690"/>
    </source>
</evidence>
<accession>A0A7M7P511</accession>
<dbReference type="InterPro" id="IPR036058">
    <property type="entry name" value="Kazal_dom_sf"/>
</dbReference>
<dbReference type="Pfam" id="PF25028">
    <property type="entry name" value="FnI_RECK"/>
    <property type="match status" value="1"/>
</dbReference>
<evidence type="ECO:0000259" key="15">
    <source>
        <dbReference type="PROSITE" id="PS51465"/>
    </source>
</evidence>
<proteinExistence type="inferred from homology"/>
<evidence type="ECO:0000256" key="14">
    <source>
        <dbReference type="ARBA" id="ARBA00073829"/>
    </source>
</evidence>
<dbReference type="GO" id="GO:0005886">
    <property type="term" value="C:plasma membrane"/>
    <property type="evidence" value="ECO:0000318"/>
    <property type="project" value="GO_Central"/>
</dbReference>
<keyword evidence="7" id="KW-0677">Repeat</keyword>
<dbReference type="Pfam" id="PF22961">
    <property type="entry name" value="RECK-like_N"/>
    <property type="match status" value="1"/>
</dbReference>
<organism evidence="16 17">
    <name type="scientific">Strongylocentrotus purpuratus</name>
    <name type="common">Purple sea urchin</name>
    <dbReference type="NCBI Taxonomy" id="7668"/>
    <lineage>
        <taxon>Eukaryota</taxon>
        <taxon>Metazoa</taxon>
        <taxon>Echinodermata</taxon>
        <taxon>Eleutherozoa</taxon>
        <taxon>Echinozoa</taxon>
        <taxon>Echinoidea</taxon>
        <taxon>Euechinoidea</taxon>
        <taxon>Echinacea</taxon>
        <taxon>Camarodonta</taxon>
        <taxon>Echinidea</taxon>
        <taxon>Strongylocentrotidae</taxon>
        <taxon>Strongylocentrotus</taxon>
    </lineage>
</organism>
<dbReference type="Pfam" id="PF07648">
    <property type="entry name" value="Kazal_2"/>
    <property type="match status" value="3"/>
</dbReference>
<dbReference type="KEGG" id="spu:115926055"/>
<sequence length="927" mass="102612">MVLESTTAGRRKHMGTLLNACPSTLNSFWRCLNNSASDIWQQDTEWPGHWCCPNAISGHCRVACSQAHSFSEVAAACTHSEEGDLFGCLDRYERRESCCSLAHEGTQCRNKCEDVFDSPLPTDNMGLDIEIYCSDERIKQCVYNYTNIMAPRHNPRDSLHCCERSTRPRCREVCRRTLTNLTSEGAIMNALEEGCDQPVPNDAMWRCFLLVSAGNEISHPEIGPTNPGALDGANLQCCLRAISSRCRDICVKLYTPSLSNRDTWNEFDEHCRYQPAEEALLTCLADVEEPCKAGCSGLDYCAHFNNRPTDLFRSCSIRSDEGAAYDMQLWSEGLIRMPFMNIPVLNIAECESDMWKTIACTLQVKPCHRKTHTNMICKSDCIHILSKCIDHTRLAKGVDPVGLCNILSPFDDNAPCVSLNPFLDPSQHHASYLDITTPCQSDPCNNDTEVANGVCSVNRKMCGHREVCQHHTCNRGCRLGEASSFLVPIGSYVRLPDSGENLDCYQSCVCGPTGQLEHCQPLQCERSEMCLISGQMKEHASHFHIDCNLCVCFGGNEICSKRQCLTSEMTSEERRRYTGLPCDCTDQFVPVCAKNGKTYPSACIAKCVGNFNDEQLEIGTCALNSPCQSNPCNLGYRCVPKRRVCLSVNFADCPQYDCIITTDDCDLDTYAPVCDTNHRTHPNMCTLHSLGGELAYRGRCQMDCHSSISQQVCGHNGETYSSECEAWSDRTTVDYYGPCQAVGTLTGEEDIEIQCTTVDCPEVTAPDICVAVTPPGSCCPICAGQVRILFSEGEVDRVVTASGSRGLSLDSILDGLRREVAVAECDLFGYLSIEGDIIVLIKPIVMNPTIIQIKACNTEAEKIEALINNRSPVISAYLHLSPLLAAASRNPQVLEPNSARSVHQLSTFCSLIIVLRTIHELLYRVLR</sequence>
<dbReference type="InParanoid" id="A0A7M7P511"/>
<keyword evidence="2" id="KW-1003">Cell membrane</keyword>
<dbReference type="GO" id="GO:0004866">
    <property type="term" value="F:endopeptidase inhibitor activity"/>
    <property type="evidence" value="ECO:0000318"/>
    <property type="project" value="GO_Central"/>
</dbReference>
<evidence type="ECO:0000256" key="11">
    <source>
        <dbReference type="ARBA" id="ARBA00023180"/>
    </source>
</evidence>
<dbReference type="Pfam" id="PF25027">
    <property type="entry name" value="EGF1_RECK"/>
    <property type="match status" value="1"/>
</dbReference>
<keyword evidence="5" id="KW-0646">Protease inhibitor</keyword>
<comment type="similarity">
    <text evidence="13">Belongs to the RECK family.</text>
</comment>
<keyword evidence="3" id="KW-0336">GPI-anchor</keyword>
<reference evidence="16" key="2">
    <citation type="submission" date="2021-01" db="UniProtKB">
        <authorList>
            <consortium name="EnsemblMetazoa"/>
        </authorList>
    </citation>
    <scope>IDENTIFICATION</scope>
</reference>
<dbReference type="InterPro" id="IPR002350">
    <property type="entry name" value="Kazal_dom"/>
</dbReference>
<evidence type="ECO:0000256" key="8">
    <source>
        <dbReference type="ARBA" id="ARBA00022900"/>
    </source>
</evidence>
<dbReference type="PANTHER" id="PTHR13487:SF3">
    <property type="entry name" value="REVERSION-INDUCING CYSTEINE-RICH PROTEIN WITH KAZAL MOTIFS"/>
    <property type="match status" value="1"/>
</dbReference>
<keyword evidence="17" id="KW-1185">Reference proteome</keyword>
<dbReference type="PROSITE" id="PS00282">
    <property type="entry name" value="KAZAL_1"/>
    <property type="match status" value="1"/>
</dbReference>
<dbReference type="Pfam" id="PF23298">
    <property type="entry name" value="FZ_RECK"/>
    <property type="match status" value="1"/>
</dbReference>
<keyword evidence="4" id="KW-0879">Wnt signaling pathway</keyword>
<dbReference type="GO" id="GO:0004867">
    <property type="term" value="F:serine-type endopeptidase inhibitor activity"/>
    <property type="evidence" value="ECO:0007669"/>
    <property type="project" value="UniProtKB-KW"/>
</dbReference>
<keyword evidence="10" id="KW-1015">Disulfide bond</keyword>
<dbReference type="PANTHER" id="PTHR13487">
    <property type="entry name" value="SERINE PROTEASE INHIBITOR"/>
    <property type="match status" value="1"/>
</dbReference>
<keyword evidence="9" id="KW-0472">Membrane</keyword>
<evidence type="ECO:0000256" key="3">
    <source>
        <dbReference type="ARBA" id="ARBA00022622"/>
    </source>
</evidence>
<dbReference type="InterPro" id="IPR056976">
    <property type="entry name" value="EGF1_RECK"/>
</dbReference>
<dbReference type="GO" id="GO:0016055">
    <property type="term" value="P:Wnt signaling pathway"/>
    <property type="evidence" value="ECO:0007669"/>
    <property type="project" value="UniProtKB-KW"/>
</dbReference>
<evidence type="ECO:0000256" key="12">
    <source>
        <dbReference type="ARBA" id="ARBA00023288"/>
    </source>
</evidence>
<dbReference type="InterPro" id="IPR055110">
    <property type="entry name" value="RECK-like_N"/>
</dbReference>
<name>A0A7M7P511_STRPU</name>
<feature type="domain" description="Kazal-like" evidence="15">
    <location>
        <begin position="694"/>
        <end position="741"/>
    </location>
</feature>
<dbReference type="Pfam" id="PF23332">
    <property type="entry name" value="CC4_RECK"/>
    <property type="match status" value="2"/>
</dbReference>
<dbReference type="GO" id="GO:0098552">
    <property type="term" value="C:side of membrane"/>
    <property type="evidence" value="ECO:0007669"/>
    <property type="project" value="UniProtKB-KW"/>
</dbReference>
<dbReference type="EnsemblMetazoa" id="XM_030990383">
    <property type="protein sequence ID" value="XP_030846243"/>
    <property type="gene ID" value="LOC115926055"/>
</dbReference>
<dbReference type="InterPro" id="IPR039016">
    <property type="entry name" value="RECK"/>
</dbReference>
<evidence type="ECO:0000256" key="2">
    <source>
        <dbReference type="ARBA" id="ARBA00022475"/>
    </source>
</evidence>
<dbReference type="Proteomes" id="UP000007110">
    <property type="component" value="Unassembled WGS sequence"/>
</dbReference>
<dbReference type="RefSeq" id="XP_030846243.1">
    <property type="nucleotide sequence ID" value="XM_030990383.1"/>
</dbReference>
<evidence type="ECO:0000256" key="10">
    <source>
        <dbReference type="ARBA" id="ARBA00023157"/>
    </source>
</evidence>
<dbReference type="FunCoup" id="A0A7M7P511">
    <property type="interactions" value="416"/>
</dbReference>
<dbReference type="Gene3D" id="3.30.60.30">
    <property type="match status" value="3"/>
</dbReference>
<evidence type="ECO:0000313" key="16">
    <source>
        <dbReference type="EnsemblMetazoa" id="XP_030846243"/>
    </source>
</evidence>
<dbReference type="SUPFAM" id="SSF100895">
    <property type="entry name" value="Kazal-type serine protease inhibitors"/>
    <property type="match status" value="3"/>
</dbReference>
<evidence type="ECO:0000256" key="4">
    <source>
        <dbReference type="ARBA" id="ARBA00022687"/>
    </source>
</evidence>
<dbReference type="SMART" id="SM00280">
    <property type="entry name" value="KAZAL"/>
    <property type="match status" value="3"/>
</dbReference>
<dbReference type="GO" id="GO:0030198">
    <property type="term" value="P:extracellular matrix organization"/>
    <property type="evidence" value="ECO:0000318"/>
    <property type="project" value="GO_Central"/>
</dbReference>
<evidence type="ECO:0000256" key="9">
    <source>
        <dbReference type="ARBA" id="ARBA00023136"/>
    </source>
</evidence>
<evidence type="ECO:0000256" key="6">
    <source>
        <dbReference type="ARBA" id="ARBA00022729"/>
    </source>
</evidence>
<dbReference type="InterPro" id="IPR056977">
    <property type="entry name" value="FnI_RECK"/>
</dbReference>
<dbReference type="OMA" id="CASACKE"/>